<evidence type="ECO:0000313" key="7">
    <source>
        <dbReference type="Proteomes" id="UP001041814"/>
    </source>
</evidence>
<dbReference type="InterPro" id="IPR009057">
    <property type="entry name" value="Homeodomain-like_sf"/>
</dbReference>
<protein>
    <recommendedName>
        <fullName evidence="5">HTH tetR-type domain-containing protein</fullName>
    </recommendedName>
</protein>
<dbReference type="PROSITE" id="PS50977">
    <property type="entry name" value="HTH_TETR_2"/>
    <property type="match status" value="1"/>
</dbReference>
<dbReference type="Proteomes" id="UP001041814">
    <property type="component" value="Unassembled WGS sequence"/>
</dbReference>
<proteinExistence type="predicted"/>
<dbReference type="InterPro" id="IPR001647">
    <property type="entry name" value="HTH_TetR"/>
</dbReference>
<dbReference type="InterPro" id="IPR039536">
    <property type="entry name" value="TetR_C_Proteobacteria"/>
</dbReference>
<dbReference type="PANTHER" id="PTHR30055:SF234">
    <property type="entry name" value="HTH-TYPE TRANSCRIPTIONAL REGULATOR BETI"/>
    <property type="match status" value="1"/>
</dbReference>
<feature type="domain" description="HTH tetR-type" evidence="5">
    <location>
        <begin position="17"/>
        <end position="77"/>
    </location>
</feature>
<dbReference type="Pfam" id="PF14246">
    <property type="entry name" value="TetR_C_7"/>
    <property type="match status" value="1"/>
</dbReference>
<dbReference type="EMBL" id="NRRU01000047">
    <property type="protein sequence ID" value="MBK1713777.1"/>
    <property type="molecule type" value="Genomic_DNA"/>
</dbReference>
<accession>A0ABS1DYH0</accession>
<feature type="DNA-binding region" description="H-T-H motif" evidence="4">
    <location>
        <begin position="40"/>
        <end position="59"/>
    </location>
</feature>
<dbReference type="Gene3D" id="1.10.357.10">
    <property type="entry name" value="Tetracycline Repressor, domain 2"/>
    <property type="match status" value="1"/>
</dbReference>
<dbReference type="PANTHER" id="PTHR30055">
    <property type="entry name" value="HTH-TYPE TRANSCRIPTIONAL REGULATOR RUTR"/>
    <property type="match status" value="1"/>
</dbReference>
<comment type="caution">
    <text evidence="6">The sequence shown here is derived from an EMBL/GenBank/DDBJ whole genome shotgun (WGS) entry which is preliminary data.</text>
</comment>
<evidence type="ECO:0000256" key="4">
    <source>
        <dbReference type="PROSITE-ProRule" id="PRU00335"/>
    </source>
</evidence>
<dbReference type="RefSeq" id="WP_200378975.1">
    <property type="nucleotide sequence ID" value="NZ_NRRU01000047.1"/>
</dbReference>
<dbReference type="PRINTS" id="PR00455">
    <property type="entry name" value="HTHTETR"/>
</dbReference>
<reference evidence="6" key="1">
    <citation type="submission" date="2017-08" db="EMBL/GenBank/DDBJ databases">
        <authorList>
            <person name="Imhoff J.F."/>
            <person name="Rahn T."/>
            <person name="Kuenzel S."/>
            <person name="Neulinger S.C."/>
        </authorList>
    </citation>
    <scope>NUCLEOTIDE SEQUENCE</scope>
    <source>
        <strain evidence="6">IM 151</strain>
    </source>
</reference>
<name>A0ABS1DYH0_RUBGE</name>
<keyword evidence="1" id="KW-0805">Transcription regulation</keyword>
<evidence type="ECO:0000256" key="1">
    <source>
        <dbReference type="ARBA" id="ARBA00023015"/>
    </source>
</evidence>
<keyword evidence="2 4" id="KW-0238">DNA-binding</keyword>
<keyword evidence="7" id="KW-1185">Reference proteome</keyword>
<evidence type="ECO:0000256" key="3">
    <source>
        <dbReference type="ARBA" id="ARBA00023163"/>
    </source>
</evidence>
<organism evidence="6 7">
    <name type="scientific">Rubrivivax gelatinosus</name>
    <name type="common">Rhodocyclus gelatinosus</name>
    <name type="synonym">Rhodopseudomonas gelatinosa</name>
    <dbReference type="NCBI Taxonomy" id="28068"/>
    <lineage>
        <taxon>Bacteria</taxon>
        <taxon>Pseudomonadati</taxon>
        <taxon>Pseudomonadota</taxon>
        <taxon>Betaproteobacteria</taxon>
        <taxon>Burkholderiales</taxon>
        <taxon>Sphaerotilaceae</taxon>
        <taxon>Rubrivivax</taxon>
    </lineage>
</organism>
<evidence type="ECO:0000313" key="6">
    <source>
        <dbReference type="EMBL" id="MBK1713777.1"/>
    </source>
</evidence>
<evidence type="ECO:0000259" key="5">
    <source>
        <dbReference type="PROSITE" id="PS50977"/>
    </source>
</evidence>
<dbReference type="SUPFAM" id="SSF46689">
    <property type="entry name" value="Homeodomain-like"/>
    <property type="match status" value="1"/>
</dbReference>
<evidence type="ECO:0000256" key="2">
    <source>
        <dbReference type="ARBA" id="ARBA00023125"/>
    </source>
</evidence>
<reference evidence="6" key="2">
    <citation type="journal article" date="2020" name="Microorganisms">
        <title>Osmotic Adaptation and Compatible Solute Biosynthesis of Phototrophic Bacteria as Revealed from Genome Analyses.</title>
        <authorList>
            <person name="Imhoff J.F."/>
            <person name="Rahn T."/>
            <person name="Kunzel S."/>
            <person name="Keller A."/>
            <person name="Neulinger S.C."/>
        </authorList>
    </citation>
    <scope>NUCLEOTIDE SEQUENCE</scope>
    <source>
        <strain evidence="6">IM 151</strain>
    </source>
</reference>
<sequence length="207" mass="22554">MEAKKRGPGRPQAISAKDRRAKILETAGGLFIEDGYGSTNMEKIALRCGMSKKTLYQAFDSKEALLAALVCDVQRHEDEPLVASAATDSAESLYDALLKLAGWVLAPRQIGLTRLVIAESLAVPELARQFREEAIERGRRLIRDSIGRSIGKHQGGDDLELIASITFGAAIADLQLRALVGEDISAHQERNSLAARIRYVVELVSKS</sequence>
<dbReference type="InterPro" id="IPR050109">
    <property type="entry name" value="HTH-type_TetR-like_transc_reg"/>
</dbReference>
<dbReference type="SUPFAM" id="SSF48498">
    <property type="entry name" value="Tetracyclin repressor-like, C-terminal domain"/>
    <property type="match status" value="1"/>
</dbReference>
<gene>
    <name evidence="6" type="ORF">CKO43_13420</name>
</gene>
<keyword evidence="3" id="KW-0804">Transcription</keyword>
<dbReference type="InterPro" id="IPR036271">
    <property type="entry name" value="Tet_transcr_reg_TetR-rel_C_sf"/>
</dbReference>
<dbReference type="Pfam" id="PF00440">
    <property type="entry name" value="TetR_N"/>
    <property type="match status" value="1"/>
</dbReference>